<feature type="region of interest" description="Disordered" evidence="1">
    <location>
        <begin position="1"/>
        <end position="31"/>
    </location>
</feature>
<protein>
    <submittedName>
        <fullName evidence="3">Uncharacterized protein</fullName>
    </submittedName>
</protein>
<evidence type="ECO:0000313" key="4">
    <source>
        <dbReference type="Proteomes" id="UP000685013"/>
    </source>
</evidence>
<accession>A0AAV6MKN0</accession>
<feature type="compositionally biased region" description="Low complexity" evidence="1">
    <location>
        <begin position="20"/>
        <end position="31"/>
    </location>
</feature>
<dbReference type="EMBL" id="JAGKQH010000013">
    <property type="protein sequence ID" value="KAG6583390.1"/>
    <property type="molecule type" value="Genomic_DNA"/>
</dbReference>
<proteinExistence type="predicted"/>
<dbReference type="AlphaFoldDB" id="A0AAV6MKN0"/>
<keyword evidence="4" id="KW-1185">Reference proteome</keyword>
<evidence type="ECO:0000313" key="3">
    <source>
        <dbReference type="EMBL" id="KAG6583390.1"/>
    </source>
</evidence>
<keyword evidence="2" id="KW-1133">Transmembrane helix</keyword>
<evidence type="ECO:0000256" key="2">
    <source>
        <dbReference type="SAM" id="Phobius"/>
    </source>
</evidence>
<feature type="transmembrane region" description="Helical" evidence="2">
    <location>
        <begin position="41"/>
        <end position="64"/>
    </location>
</feature>
<evidence type="ECO:0000256" key="1">
    <source>
        <dbReference type="SAM" id="MobiDB-lite"/>
    </source>
</evidence>
<sequence>MATNGKKIPSRLAPAPPISPSAVSSTSATTVADKGDRILEIWLRSVFAILLLLILNYIMVILYCDLTT</sequence>
<keyword evidence="2" id="KW-0472">Membrane</keyword>
<gene>
    <name evidence="3" type="ORF">SDJN03_19322</name>
</gene>
<dbReference type="Proteomes" id="UP000685013">
    <property type="component" value="Chromosome 13"/>
</dbReference>
<organism evidence="3 4">
    <name type="scientific">Cucurbita argyrosperma subsp. sororia</name>
    <dbReference type="NCBI Taxonomy" id="37648"/>
    <lineage>
        <taxon>Eukaryota</taxon>
        <taxon>Viridiplantae</taxon>
        <taxon>Streptophyta</taxon>
        <taxon>Embryophyta</taxon>
        <taxon>Tracheophyta</taxon>
        <taxon>Spermatophyta</taxon>
        <taxon>Magnoliopsida</taxon>
        <taxon>eudicotyledons</taxon>
        <taxon>Gunneridae</taxon>
        <taxon>Pentapetalae</taxon>
        <taxon>rosids</taxon>
        <taxon>fabids</taxon>
        <taxon>Cucurbitales</taxon>
        <taxon>Cucurbitaceae</taxon>
        <taxon>Cucurbiteae</taxon>
        <taxon>Cucurbita</taxon>
    </lineage>
</organism>
<keyword evidence="2" id="KW-0812">Transmembrane</keyword>
<comment type="caution">
    <text evidence="3">The sequence shown here is derived from an EMBL/GenBank/DDBJ whole genome shotgun (WGS) entry which is preliminary data.</text>
</comment>
<feature type="non-terminal residue" evidence="3">
    <location>
        <position position="1"/>
    </location>
</feature>
<name>A0AAV6MKN0_9ROSI</name>
<reference evidence="3 4" key="1">
    <citation type="journal article" date="2021" name="Hortic Res">
        <title>The domestication of Cucurbita argyrosperma as revealed by the genome of its wild relative.</title>
        <authorList>
            <person name="Barrera-Redondo J."/>
            <person name="Sanchez-de la Vega G."/>
            <person name="Aguirre-Liguori J.A."/>
            <person name="Castellanos-Morales G."/>
            <person name="Gutierrez-Guerrero Y.T."/>
            <person name="Aguirre-Dugua X."/>
            <person name="Aguirre-Planter E."/>
            <person name="Tenaillon M.I."/>
            <person name="Lira-Saade R."/>
            <person name="Eguiarte L.E."/>
        </authorList>
    </citation>
    <scope>NUCLEOTIDE SEQUENCE [LARGE SCALE GENOMIC DNA]</scope>
    <source>
        <strain evidence="3">JBR-2021</strain>
    </source>
</reference>